<reference evidence="3 4" key="1">
    <citation type="submission" date="2020-08" db="EMBL/GenBank/DDBJ databases">
        <title>Genomic Encyclopedia of Type Strains, Phase IV (KMG-V): Genome sequencing to study the core and pangenomes of soil and plant-associated prokaryotes.</title>
        <authorList>
            <person name="Whitman W."/>
        </authorList>
    </citation>
    <scope>NUCLEOTIDE SEQUENCE [LARGE SCALE GENOMIC DNA]</scope>
    <source>
        <strain evidence="3 4">S3M1</strain>
    </source>
</reference>
<name>A0A7W8ZJ59_9SPHI</name>
<organism evidence="3 4">
    <name type="scientific">Pedobacter cryoconitis</name>
    <dbReference type="NCBI Taxonomy" id="188932"/>
    <lineage>
        <taxon>Bacteria</taxon>
        <taxon>Pseudomonadati</taxon>
        <taxon>Bacteroidota</taxon>
        <taxon>Sphingobacteriia</taxon>
        <taxon>Sphingobacteriales</taxon>
        <taxon>Sphingobacteriaceae</taxon>
        <taxon>Pedobacter</taxon>
    </lineage>
</organism>
<gene>
    <name evidence="3" type="ORF">HDE68_000862</name>
</gene>
<evidence type="ECO:0008006" key="5">
    <source>
        <dbReference type="Google" id="ProtNLM"/>
    </source>
</evidence>
<evidence type="ECO:0000313" key="3">
    <source>
        <dbReference type="EMBL" id="MBB5634977.1"/>
    </source>
</evidence>
<dbReference type="AlphaFoldDB" id="A0A7W8ZJ59"/>
<evidence type="ECO:0000259" key="1">
    <source>
        <dbReference type="SMART" id="SM00897"/>
    </source>
</evidence>
<dbReference type="Pfam" id="PF10442">
    <property type="entry name" value="FIST_C"/>
    <property type="match status" value="1"/>
</dbReference>
<evidence type="ECO:0000313" key="4">
    <source>
        <dbReference type="Proteomes" id="UP000537204"/>
    </source>
</evidence>
<dbReference type="EMBL" id="JACHCE010000001">
    <property type="protein sequence ID" value="MBB5634977.1"/>
    <property type="molecule type" value="Genomic_DNA"/>
</dbReference>
<dbReference type="PANTHER" id="PTHR40252:SF2">
    <property type="entry name" value="BLR0328 PROTEIN"/>
    <property type="match status" value="1"/>
</dbReference>
<dbReference type="SMART" id="SM01204">
    <property type="entry name" value="FIST_C"/>
    <property type="match status" value="1"/>
</dbReference>
<dbReference type="InterPro" id="IPR019494">
    <property type="entry name" value="FIST_C"/>
</dbReference>
<sequence>MNVSLYQYEGGQWKSNPLNKPVVLSDIKLALCFSGKEVLKSEGIYKKIKARFPNAEIVMCSTAGEIFGNTVNENSLCVAAFEFNECSIQTASVRIQHFSNSYDAAISLMGKLSKEKLLYVMVFSDGSLVNGSELVKGLNDGVEHQLLITGGLAGDGANFISTLVGLNEQPKEGEIVVIGFYGSNLLVTHGSQGGWDTFGLEKVITRSVSNVLFEIDGVNALDLYKKYLGHDAENLPGSSLLFPLSVTIPGMDNPVVRTILSIDEQNKSMTFAGDVPVGSKVKFMKGNFDRLTAAAATAAIMTLKEGQKAPDFSLLISCVGRKLILGPRTEEELEAVSEVFGNQTPLAGFYAYGEISPFNHGGGCQLHNQTMTITSFYELS</sequence>
<feature type="domain" description="FIST C-domain" evidence="2">
    <location>
        <begin position="220"/>
        <end position="358"/>
    </location>
</feature>
<accession>A0A7W8ZJ59</accession>
<dbReference type="SMART" id="SM00897">
    <property type="entry name" value="FIST"/>
    <property type="match status" value="1"/>
</dbReference>
<comment type="caution">
    <text evidence="3">The sequence shown here is derived from an EMBL/GenBank/DDBJ whole genome shotgun (WGS) entry which is preliminary data.</text>
</comment>
<dbReference type="RefSeq" id="WP_183879238.1">
    <property type="nucleotide sequence ID" value="NZ_JACHCE010000001.1"/>
</dbReference>
<feature type="domain" description="FIST" evidence="1">
    <location>
        <begin position="26"/>
        <end position="219"/>
    </location>
</feature>
<protein>
    <recommendedName>
        <fullName evidence="5">Histidine kinase</fullName>
    </recommendedName>
</protein>
<dbReference type="Proteomes" id="UP000537204">
    <property type="component" value="Unassembled WGS sequence"/>
</dbReference>
<dbReference type="PANTHER" id="PTHR40252">
    <property type="entry name" value="BLR0328 PROTEIN"/>
    <property type="match status" value="1"/>
</dbReference>
<evidence type="ECO:0000259" key="2">
    <source>
        <dbReference type="SMART" id="SM01204"/>
    </source>
</evidence>
<proteinExistence type="predicted"/>
<dbReference type="Pfam" id="PF08495">
    <property type="entry name" value="FIST"/>
    <property type="match status" value="1"/>
</dbReference>
<dbReference type="InterPro" id="IPR013702">
    <property type="entry name" value="FIST_domain_N"/>
</dbReference>